<reference evidence="3 4" key="1">
    <citation type="submission" date="2018-02" db="EMBL/GenBank/DDBJ databases">
        <title>Comparative genomes isolates from brazilian mangrove.</title>
        <authorList>
            <person name="Araujo J.E."/>
            <person name="Taketani R.G."/>
            <person name="Silva M.C.P."/>
            <person name="Loureco M.V."/>
            <person name="Andreote F.D."/>
        </authorList>
    </citation>
    <scope>NUCLEOTIDE SEQUENCE [LARGE SCALE GENOMIC DNA]</scope>
    <source>
        <strain evidence="1 4">NAP PRIS-MGV</strain>
        <strain evidence="2 3">Nap-Phe MGV</strain>
    </source>
</reference>
<organism evidence="2 3">
    <name type="scientific">Blastopirellula marina</name>
    <dbReference type="NCBI Taxonomy" id="124"/>
    <lineage>
        <taxon>Bacteria</taxon>
        <taxon>Pseudomonadati</taxon>
        <taxon>Planctomycetota</taxon>
        <taxon>Planctomycetia</taxon>
        <taxon>Pirellulales</taxon>
        <taxon>Pirellulaceae</taxon>
        <taxon>Blastopirellula</taxon>
    </lineage>
</organism>
<sequence>MTTQSLIDLQDRIVVTTANAIKGEWDAAVIDIEIDHVDGEQTENCLALSFRLQQGDWKRSSFQLPFECYDLFVTLRDASSGQRWTSCTLEFDSNGKYNFGYSYEPPRRLNGIHDDEAMLKNYLPGSFS</sequence>
<dbReference type="AlphaFoldDB" id="A0A2S8GH45"/>
<dbReference type="SUPFAM" id="SSF160424">
    <property type="entry name" value="BH3703-like"/>
    <property type="match status" value="1"/>
</dbReference>
<evidence type="ECO:0008006" key="5">
    <source>
        <dbReference type="Google" id="ProtNLM"/>
    </source>
</evidence>
<dbReference type="Proteomes" id="UP000237819">
    <property type="component" value="Unassembled WGS sequence"/>
</dbReference>
<name>A0A2S8GH45_9BACT</name>
<evidence type="ECO:0000313" key="3">
    <source>
        <dbReference type="Proteomes" id="UP000237819"/>
    </source>
</evidence>
<dbReference type="EMBL" id="PUHZ01000023">
    <property type="protein sequence ID" value="PQO43601.1"/>
    <property type="molecule type" value="Genomic_DNA"/>
</dbReference>
<gene>
    <name evidence="2" type="ORF">C5Y93_23415</name>
    <name evidence="1" type="ORF">C5Y98_05855</name>
</gene>
<dbReference type="OrthoDB" id="286020at2"/>
<evidence type="ECO:0000313" key="2">
    <source>
        <dbReference type="EMBL" id="PQO43601.1"/>
    </source>
</evidence>
<dbReference type="EMBL" id="PUIB01000009">
    <property type="protein sequence ID" value="PQO40129.1"/>
    <property type="molecule type" value="Genomic_DNA"/>
</dbReference>
<dbReference type="RefSeq" id="WP_105337886.1">
    <property type="nucleotide sequence ID" value="NZ_PUHZ01000023.1"/>
</dbReference>
<evidence type="ECO:0000313" key="1">
    <source>
        <dbReference type="EMBL" id="PQO40129.1"/>
    </source>
</evidence>
<dbReference type="Proteomes" id="UP000239388">
    <property type="component" value="Unassembled WGS sequence"/>
</dbReference>
<evidence type="ECO:0000313" key="4">
    <source>
        <dbReference type="Proteomes" id="UP000239388"/>
    </source>
</evidence>
<dbReference type="Gene3D" id="3.30.500.20">
    <property type="entry name" value="BH3703-like domains"/>
    <property type="match status" value="1"/>
</dbReference>
<comment type="caution">
    <text evidence="2">The sequence shown here is derived from an EMBL/GenBank/DDBJ whole genome shotgun (WGS) entry which is preliminary data.</text>
</comment>
<proteinExistence type="predicted"/>
<dbReference type="InterPro" id="IPR036170">
    <property type="entry name" value="YezG-like_sf"/>
</dbReference>
<protein>
    <recommendedName>
        <fullName evidence="5">DUF600 domain-containing protein</fullName>
    </recommendedName>
</protein>
<accession>A0A2S8GH45</accession>